<dbReference type="SUPFAM" id="SSF161070">
    <property type="entry name" value="SNF-like"/>
    <property type="match status" value="2"/>
</dbReference>
<gene>
    <name evidence="10" type="ORF">LSH36_76g00075</name>
</gene>
<feature type="binding site" evidence="6">
    <location>
        <position position="109"/>
    </location>
    <ligand>
        <name>Na(+)</name>
        <dbReference type="ChEBI" id="CHEBI:29101"/>
        <label>1</label>
    </ligand>
</feature>
<evidence type="ECO:0000256" key="2">
    <source>
        <dbReference type="ARBA" id="ARBA00022448"/>
    </source>
</evidence>
<keyword evidence="4 9" id="KW-1133">Transmembrane helix</keyword>
<keyword evidence="3 7" id="KW-0812">Transmembrane</keyword>
<comment type="similarity">
    <text evidence="7">Belongs to the sodium:neurotransmitter symporter (SNF) (TC 2.A.22) family.</text>
</comment>
<feature type="binding site" evidence="6">
    <location>
        <position position="513"/>
    </location>
    <ligand>
        <name>Na(+)</name>
        <dbReference type="ChEBI" id="CHEBI:29101"/>
        <label>1</label>
    </ligand>
</feature>
<feature type="transmembrane region" description="Helical" evidence="9">
    <location>
        <begin position="613"/>
        <end position="632"/>
    </location>
</feature>
<dbReference type="PANTHER" id="PTHR11616">
    <property type="entry name" value="SODIUM/CHLORIDE DEPENDENT TRANSPORTER"/>
    <property type="match status" value="1"/>
</dbReference>
<accession>A0AAD9K3D3</accession>
<comment type="subcellular location">
    <subcellularLocation>
        <location evidence="1">Membrane</location>
        <topology evidence="1">Multi-pass membrane protein</topology>
    </subcellularLocation>
</comment>
<evidence type="ECO:0000256" key="9">
    <source>
        <dbReference type="SAM" id="Phobius"/>
    </source>
</evidence>
<keyword evidence="5 9" id="KW-0472">Membrane</keyword>
<protein>
    <recommendedName>
        <fullName evidence="7">Transporter</fullName>
    </recommendedName>
</protein>
<feature type="transmembrane region" description="Helical" evidence="9">
    <location>
        <begin position="497"/>
        <end position="518"/>
    </location>
</feature>
<feature type="region of interest" description="Disordered" evidence="8">
    <location>
        <begin position="1"/>
        <end position="28"/>
    </location>
</feature>
<evidence type="ECO:0000256" key="6">
    <source>
        <dbReference type="PIRSR" id="PIRSR600175-1"/>
    </source>
</evidence>
<evidence type="ECO:0000256" key="8">
    <source>
        <dbReference type="SAM" id="MobiDB-lite"/>
    </source>
</evidence>
<dbReference type="PRINTS" id="PR00176">
    <property type="entry name" value="NANEUSMPORT"/>
</dbReference>
<evidence type="ECO:0000256" key="4">
    <source>
        <dbReference type="ARBA" id="ARBA00022989"/>
    </source>
</evidence>
<keyword evidence="7" id="KW-0769">Symport</keyword>
<evidence type="ECO:0000256" key="3">
    <source>
        <dbReference type="ARBA" id="ARBA00022692"/>
    </source>
</evidence>
<dbReference type="InterPro" id="IPR000175">
    <property type="entry name" value="Na/ntran_symport"/>
</dbReference>
<sequence>MTLTNEGENGFVGENGETPPLAHSSFSSLSRPVSRQSAPVVNSSLPGPAVYYSTDTLDTGTSSKRYLVPDDVSDGKQHFGVDENKERGNWTGKLDFLLSCLGYAVGLGNVWRFPYLCFRNGGGAFFIPYIIMLVFVGMPLFFMELSLGQFSSNSPLTCWKFAPLFKVGYDMKSVRLTEDAIPTIFDKLGNAKPKRISSLAKKLNRKREEGNIRIQALCVDLSVKLIPQYKPIHTNRTLVVERGRVSATQVASLDPLCSQNLPDVDCSNSMNIKYSNGSCYNDTQLIGVWNYTIFKNSTGIKRHSPTEEYYNNRVMRLSSGIDDMGPVEWDLAICLLGAWTIAFLCMIKGIKSSGKVVYFTALFPYVVLIILLGRGATLPNASEGVLFFIKPQWERLADAKVWNDAAVQIFFSLSNCWGGLIALSSYNRFHNNTLRDTLIVTLSNCGTSVFAGFVIFSFMGFMAGELNTRVADVVDSGPGLAFIVYPDAVSRMPLSPLWAILFFLMLITLGLDSQFAMLETLLTSIMDQFKGLRPHKSKVISIMCVVLFLLGLTMCSHGGAYMLQLMDTYCGGWAILIIGLMECVAVAWVYGAPRFMKDISVMTGRHPALWWRVCWQGISPALIVFILLFTWIDYTPARYGDDYKFPPWADAIGWMMTISSVIWIPIVAGYKIWKEGDGSFIERVRYLTLPTEEWGPALVKHRKLVDYVDGFVIDPWGTGTKKDRTQAFENWGLNYGNNNKTNTSSLQAVNGSIDFLSERSKSQSINNIYASKSQLSVGNTSTMSYESAV</sequence>
<proteinExistence type="inferred from homology"/>
<feature type="transmembrane region" description="Helical" evidence="9">
    <location>
        <begin position="438"/>
        <end position="463"/>
    </location>
</feature>
<feature type="binding site" evidence="6">
    <location>
        <position position="105"/>
    </location>
    <ligand>
        <name>Na(+)</name>
        <dbReference type="ChEBI" id="CHEBI:29101"/>
        <label>1</label>
    </ligand>
</feature>
<dbReference type="Proteomes" id="UP001208570">
    <property type="component" value="Unassembled WGS sequence"/>
</dbReference>
<name>A0AAD9K3D3_9ANNE</name>
<keyword evidence="6" id="KW-0915">Sodium</keyword>
<dbReference type="AlphaFoldDB" id="A0AAD9K3D3"/>
<evidence type="ECO:0000256" key="5">
    <source>
        <dbReference type="ARBA" id="ARBA00023136"/>
    </source>
</evidence>
<feature type="transmembrane region" description="Helical" evidence="9">
    <location>
        <begin position="123"/>
        <end position="142"/>
    </location>
</feature>
<organism evidence="10 11">
    <name type="scientific">Paralvinella palmiformis</name>
    <dbReference type="NCBI Taxonomy" id="53620"/>
    <lineage>
        <taxon>Eukaryota</taxon>
        <taxon>Metazoa</taxon>
        <taxon>Spiralia</taxon>
        <taxon>Lophotrochozoa</taxon>
        <taxon>Annelida</taxon>
        <taxon>Polychaeta</taxon>
        <taxon>Sedentaria</taxon>
        <taxon>Canalipalpata</taxon>
        <taxon>Terebellida</taxon>
        <taxon>Terebelliformia</taxon>
        <taxon>Alvinellidae</taxon>
        <taxon>Paralvinella</taxon>
    </lineage>
</organism>
<feature type="transmembrane region" description="Helical" evidence="9">
    <location>
        <begin position="356"/>
        <end position="376"/>
    </location>
</feature>
<dbReference type="EMBL" id="JAODUP010000076">
    <property type="protein sequence ID" value="KAK2163610.1"/>
    <property type="molecule type" value="Genomic_DNA"/>
</dbReference>
<feature type="transmembrane region" description="Helical" evidence="9">
    <location>
        <begin position="572"/>
        <end position="592"/>
    </location>
</feature>
<dbReference type="PROSITE" id="PS00610">
    <property type="entry name" value="NA_NEUROTRAN_SYMP_1"/>
    <property type="match status" value="1"/>
</dbReference>
<evidence type="ECO:0000256" key="1">
    <source>
        <dbReference type="ARBA" id="ARBA00004141"/>
    </source>
</evidence>
<feature type="transmembrane region" description="Helical" evidence="9">
    <location>
        <begin position="539"/>
        <end position="560"/>
    </location>
</feature>
<feature type="binding site" evidence="6">
    <location>
        <position position="512"/>
    </location>
    <ligand>
        <name>Na(+)</name>
        <dbReference type="ChEBI" id="CHEBI:29101"/>
        <label>1</label>
    </ligand>
</feature>
<evidence type="ECO:0000313" key="11">
    <source>
        <dbReference type="Proteomes" id="UP001208570"/>
    </source>
</evidence>
<evidence type="ECO:0000256" key="7">
    <source>
        <dbReference type="RuleBase" id="RU003732"/>
    </source>
</evidence>
<keyword evidence="2 7" id="KW-0813">Transport</keyword>
<dbReference type="PROSITE" id="PS50267">
    <property type="entry name" value="NA_NEUROTRAN_SYMP_3"/>
    <property type="match status" value="1"/>
</dbReference>
<dbReference type="Pfam" id="PF00209">
    <property type="entry name" value="SNF"/>
    <property type="match status" value="2"/>
</dbReference>
<dbReference type="GO" id="GO:0005886">
    <property type="term" value="C:plasma membrane"/>
    <property type="evidence" value="ECO:0007669"/>
    <property type="project" value="TreeGrafter"/>
</dbReference>
<dbReference type="GO" id="GO:0015375">
    <property type="term" value="F:glycine:sodium symporter activity"/>
    <property type="evidence" value="ECO:0007669"/>
    <property type="project" value="TreeGrafter"/>
</dbReference>
<keyword evidence="6" id="KW-0479">Metal-binding</keyword>
<feature type="binding site" evidence="6">
    <location>
        <position position="509"/>
    </location>
    <ligand>
        <name>Na(+)</name>
        <dbReference type="ChEBI" id="CHEBI:29101"/>
        <label>1</label>
    </ligand>
</feature>
<feature type="transmembrane region" description="Helical" evidence="9">
    <location>
        <begin position="652"/>
        <end position="673"/>
    </location>
</feature>
<feature type="transmembrane region" description="Helical" evidence="9">
    <location>
        <begin position="405"/>
        <end position="426"/>
    </location>
</feature>
<dbReference type="InterPro" id="IPR037272">
    <property type="entry name" value="SNS_sf"/>
</dbReference>
<feature type="binding site" evidence="6">
    <location>
        <position position="412"/>
    </location>
    <ligand>
        <name>Na(+)</name>
        <dbReference type="ChEBI" id="CHEBI:29101"/>
        <label>1</label>
    </ligand>
</feature>
<feature type="binding site" evidence="6">
    <location>
        <position position="104"/>
    </location>
    <ligand>
        <name>Na(+)</name>
        <dbReference type="ChEBI" id="CHEBI:29101"/>
        <label>1</label>
    </ligand>
</feature>
<feature type="binding site" evidence="6">
    <location>
        <position position="444"/>
    </location>
    <ligand>
        <name>Na(+)</name>
        <dbReference type="ChEBI" id="CHEBI:29101"/>
        <label>1</label>
    </ligand>
</feature>
<reference evidence="10" key="1">
    <citation type="journal article" date="2023" name="Mol. Biol. Evol.">
        <title>Third-Generation Sequencing Reveals the Adaptive Role of the Epigenome in Three Deep-Sea Polychaetes.</title>
        <authorList>
            <person name="Perez M."/>
            <person name="Aroh O."/>
            <person name="Sun Y."/>
            <person name="Lan Y."/>
            <person name="Juniper S.K."/>
            <person name="Young C.R."/>
            <person name="Angers B."/>
            <person name="Qian P.Y."/>
        </authorList>
    </citation>
    <scope>NUCLEOTIDE SEQUENCE</scope>
    <source>
        <strain evidence="10">P08H-3</strain>
    </source>
</reference>
<comment type="caution">
    <text evidence="10">The sequence shown here is derived from an EMBL/GenBank/DDBJ whole genome shotgun (WGS) entry which is preliminary data.</text>
</comment>
<keyword evidence="11" id="KW-1185">Reference proteome</keyword>
<dbReference type="GO" id="GO:0046872">
    <property type="term" value="F:metal ion binding"/>
    <property type="evidence" value="ECO:0007669"/>
    <property type="project" value="UniProtKB-KW"/>
</dbReference>
<feature type="compositionally biased region" description="Low complexity" evidence="8">
    <location>
        <begin position="1"/>
        <end position="17"/>
    </location>
</feature>
<evidence type="ECO:0000313" key="10">
    <source>
        <dbReference type="EMBL" id="KAK2163610.1"/>
    </source>
</evidence>
<dbReference type="PANTHER" id="PTHR11616:SF240">
    <property type="entry name" value="BLOATED TUBULES, ISOFORM B-RELATED"/>
    <property type="match status" value="1"/>
</dbReference>
<feature type="binding site" evidence="6">
    <location>
        <position position="102"/>
    </location>
    <ligand>
        <name>Na(+)</name>
        <dbReference type="ChEBI" id="CHEBI:29101"/>
        <label>1</label>
    </ligand>
</feature>